<proteinExistence type="predicted"/>
<sequence>VTISDGKDNIGLTGPFTTNGNVDILTQSFVSRKHMDIFGFYFPPEIKNWYIDDWITAVYSPDLFYPIKQIKISNDGGAERYNVEHIDWQKIVDKYKWKINKFLQRNHR</sequence>
<reference evidence="1" key="1">
    <citation type="journal article" date="2014" name="Front. Microbiol.">
        <title>High frequency of phylogenetically diverse reductive dehalogenase-homologous genes in deep subseafloor sedimentary metagenomes.</title>
        <authorList>
            <person name="Kawai M."/>
            <person name="Futagami T."/>
            <person name="Toyoda A."/>
            <person name="Takaki Y."/>
            <person name="Nishi S."/>
            <person name="Hori S."/>
            <person name="Arai W."/>
            <person name="Tsubouchi T."/>
            <person name="Morono Y."/>
            <person name="Uchiyama I."/>
            <person name="Ito T."/>
            <person name="Fujiyama A."/>
            <person name="Inagaki F."/>
            <person name="Takami H."/>
        </authorList>
    </citation>
    <scope>NUCLEOTIDE SEQUENCE</scope>
    <source>
        <strain evidence="1">Expedition CK06-06</strain>
    </source>
</reference>
<evidence type="ECO:0000313" key="1">
    <source>
        <dbReference type="EMBL" id="GAI73654.1"/>
    </source>
</evidence>
<name>X1T0R3_9ZZZZ</name>
<accession>X1T0R3</accession>
<feature type="non-terminal residue" evidence="1">
    <location>
        <position position="1"/>
    </location>
</feature>
<protein>
    <submittedName>
        <fullName evidence="1">Uncharacterized protein</fullName>
    </submittedName>
</protein>
<dbReference type="EMBL" id="BARW01010161">
    <property type="protein sequence ID" value="GAI73654.1"/>
    <property type="molecule type" value="Genomic_DNA"/>
</dbReference>
<comment type="caution">
    <text evidence="1">The sequence shown here is derived from an EMBL/GenBank/DDBJ whole genome shotgun (WGS) entry which is preliminary data.</text>
</comment>
<organism evidence="1">
    <name type="scientific">marine sediment metagenome</name>
    <dbReference type="NCBI Taxonomy" id="412755"/>
    <lineage>
        <taxon>unclassified sequences</taxon>
        <taxon>metagenomes</taxon>
        <taxon>ecological metagenomes</taxon>
    </lineage>
</organism>
<dbReference type="AlphaFoldDB" id="X1T0R3"/>
<gene>
    <name evidence="1" type="ORF">S12H4_20136</name>
</gene>